<keyword evidence="4" id="KW-1185">Reference proteome</keyword>
<dbReference type="EMBL" id="DS113274">
    <property type="protein sequence ID" value="EAY14165.1"/>
    <property type="molecule type" value="Genomic_DNA"/>
</dbReference>
<dbReference type="RefSeq" id="XP_001326388.1">
    <property type="nucleotide sequence ID" value="XM_001326353.1"/>
</dbReference>
<feature type="compositionally biased region" description="Low complexity" evidence="2">
    <location>
        <begin position="168"/>
        <end position="178"/>
    </location>
</feature>
<organism evidence="3 4">
    <name type="scientific">Trichomonas vaginalis (strain ATCC PRA-98 / G3)</name>
    <dbReference type="NCBI Taxonomy" id="412133"/>
    <lineage>
        <taxon>Eukaryota</taxon>
        <taxon>Metamonada</taxon>
        <taxon>Parabasalia</taxon>
        <taxon>Trichomonadida</taxon>
        <taxon>Trichomonadidae</taxon>
        <taxon>Trichomonas</taxon>
    </lineage>
</organism>
<reference evidence="3" key="2">
    <citation type="journal article" date="2007" name="Science">
        <title>Draft genome sequence of the sexually transmitted pathogen Trichomonas vaginalis.</title>
        <authorList>
            <person name="Carlton J.M."/>
            <person name="Hirt R.P."/>
            <person name="Silva J.C."/>
            <person name="Delcher A.L."/>
            <person name="Schatz M."/>
            <person name="Zhao Q."/>
            <person name="Wortman J.R."/>
            <person name="Bidwell S.L."/>
            <person name="Alsmark U.C.M."/>
            <person name="Besteiro S."/>
            <person name="Sicheritz-Ponten T."/>
            <person name="Noel C.J."/>
            <person name="Dacks J.B."/>
            <person name="Foster P.G."/>
            <person name="Simillion C."/>
            <person name="Van de Peer Y."/>
            <person name="Miranda-Saavedra D."/>
            <person name="Barton G.J."/>
            <person name="Westrop G.D."/>
            <person name="Mueller S."/>
            <person name="Dessi D."/>
            <person name="Fiori P.L."/>
            <person name="Ren Q."/>
            <person name="Paulsen I."/>
            <person name="Zhang H."/>
            <person name="Bastida-Corcuera F.D."/>
            <person name="Simoes-Barbosa A."/>
            <person name="Brown M.T."/>
            <person name="Hayes R.D."/>
            <person name="Mukherjee M."/>
            <person name="Okumura C.Y."/>
            <person name="Schneider R."/>
            <person name="Smith A.J."/>
            <person name="Vanacova S."/>
            <person name="Villalvazo M."/>
            <person name="Haas B.J."/>
            <person name="Pertea M."/>
            <person name="Feldblyum T.V."/>
            <person name="Utterback T.R."/>
            <person name="Shu C.L."/>
            <person name="Osoegawa K."/>
            <person name="de Jong P.J."/>
            <person name="Hrdy I."/>
            <person name="Horvathova L."/>
            <person name="Zubacova Z."/>
            <person name="Dolezal P."/>
            <person name="Malik S.B."/>
            <person name="Logsdon J.M. Jr."/>
            <person name="Henze K."/>
            <person name="Gupta A."/>
            <person name="Wang C.C."/>
            <person name="Dunne R.L."/>
            <person name="Upcroft J.A."/>
            <person name="Upcroft P."/>
            <person name="White O."/>
            <person name="Salzberg S.L."/>
            <person name="Tang P."/>
            <person name="Chiu C.-H."/>
            <person name="Lee Y.-S."/>
            <person name="Embley T.M."/>
            <person name="Coombs G.H."/>
            <person name="Mottram J.C."/>
            <person name="Tachezy J."/>
            <person name="Fraser-Liggett C.M."/>
            <person name="Johnson P.J."/>
        </authorList>
    </citation>
    <scope>NUCLEOTIDE SEQUENCE [LARGE SCALE GENOMIC DNA]</scope>
    <source>
        <strain evidence="3">G3</strain>
    </source>
</reference>
<dbReference type="VEuPathDB" id="TrichDB:TVAG_372980"/>
<feature type="compositionally biased region" description="Polar residues" evidence="2">
    <location>
        <begin position="199"/>
        <end position="211"/>
    </location>
</feature>
<keyword evidence="1" id="KW-0175">Coiled coil</keyword>
<feature type="region of interest" description="Disordered" evidence="2">
    <location>
        <begin position="141"/>
        <end position="238"/>
    </location>
</feature>
<gene>
    <name evidence="3" type="ORF">TVAG_372980</name>
</gene>
<feature type="region of interest" description="Disordered" evidence="2">
    <location>
        <begin position="1"/>
        <end position="120"/>
    </location>
</feature>
<dbReference type="PANTHER" id="PTHR47026">
    <property type="entry name" value="PIGMENTOSA GTPASE REGULATOR-LIKE PROTEIN, PUTATIVE-RELATED"/>
    <property type="match status" value="1"/>
</dbReference>
<feature type="coiled-coil region" evidence="1">
    <location>
        <begin position="321"/>
        <end position="362"/>
    </location>
</feature>
<accession>A2DZG1</accession>
<dbReference type="KEGG" id="tva:4772154"/>
<dbReference type="InParanoid" id="A2DZG1"/>
<sequence>MEASQQQNIEVEEPPNVESNSPEKETEEKNNEIETTVKPLSVLQTNKKKIIKPKPKSALEEALAEFNNPTPFLWQQSKPKKVTSSSTNSPSKKPKSQPIRLFDQSIKRDTRKIQNNSHNQVKFVLGPYKFSHKENVQKKVAVLQDEEIQHTKRIVQEPKEEPKDEPQQQEAEQIQQPEQNEDINPEEEQGSETDDESMFLTQVSQQQTYKGTTPVAKDETNKPPPNNNPPQSDLKYDKDFDVDKNISRIPNRLLEMVNQPHESLTFHALCGSMLPDTPNKIISRVTKDLKGIFQQTMSAGLITESAYVQNIIDALKAAHSGKKKESNTIELKNRLDKAQNKLNNIRNKFKAQEEEINAEKEKSMIQLDDDFQIEAEYLDKEWQEERTQNRFNKPSAHLINLRNEAKVNLKAHRFEEAALIAQEVAKLEEQEAGEAGQRMAQAYNNAANKLRAKYENEFKVMDDTFEMKKRKIAVDRERAERPLLSIMEKLNAQIKQSEQESIEEQKRIEKESNAFNALLNKKIPQCKPIKIEGKLKLPPLQSFNRSRAKSAASTE</sequence>
<proteinExistence type="predicted"/>
<protein>
    <submittedName>
        <fullName evidence="3">Uncharacterized protein</fullName>
    </submittedName>
</protein>
<evidence type="ECO:0000313" key="4">
    <source>
        <dbReference type="Proteomes" id="UP000001542"/>
    </source>
</evidence>
<reference evidence="3" key="1">
    <citation type="submission" date="2006-10" db="EMBL/GenBank/DDBJ databases">
        <authorList>
            <person name="Amadeo P."/>
            <person name="Zhao Q."/>
            <person name="Wortman J."/>
            <person name="Fraser-Liggett C."/>
            <person name="Carlton J."/>
        </authorList>
    </citation>
    <scope>NUCLEOTIDE SEQUENCE</scope>
    <source>
        <strain evidence="3">G3</strain>
    </source>
</reference>
<feature type="compositionally biased region" description="Acidic residues" evidence="2">
    <location>
        <begin position="179"/>
        <end position="197"/>
    </location>
</feature>
<dbReference type="Proteomes" id="UP000001542">
    <property type="component" value="Unassembled WGS sequence"/>
</dbReference>
<evidence type="ECO:0000256" key="2">
    <source>
        <dbReference type="SAM" id="MobiDB-lite"/>
    </source>
</evidence>
<feature type="compositionally biased region" description="Basic residues" evidence="2">
    <location>
        <begin position="46"/>
        <end position="55"/>
    </location>
</feature>
<dbReference type="AlphaFoldDB" id="A2DZG1"/>
<name>A2DZG1_TRIV3</name>
<feature type="compositionally biased region" description="Basic and acidic residues" evidence="2">
    <location>
        <begin position="147"/>
        <end position="166"/>
    </location>
</feature>
<dbReference type="PANTHER" id="PTHR47026:SF2">
    <property type="entry name" value="FLAGELLAR ASSOCIATED PROTEIN"/>
    <property type="match status" value="1"/>
</dbReference>
<feature type="compositionally biased region" description="Basic and acidic residues" evidence="2">
    <location>
        <begin position="21"/>
        <end position="32"/>
    </location>
</feature>
<feature type="compositionally biased region" description="Low complexity" evidence="2">
    <location>
        <begin position="82"/>
        <end position="91"/>
    </location>
</feature>
<evidence type="ECO:0000313" key="3">
    <source>
        <dbReference type="EMBL" id="EAY14165.1"/>
    </source>
</evidence>
<feature type="coiled-coil region" evidence="1">
    <location>
        <begin position="487"/>
        <end position="514"/>
    </location>
</feature>
<dbReference type="VEuPathDB" id="TrichDB:TVAGG3_0041170"/>
<evidence type="ECO:0000256" key="1">
    <source>
        <dbReference type="SAM" id="Coils"/>
    </source>
</evidence>
<dbReference type="SMR" id="A2DZG1"/>